<dbReference type="PANTHER" id="PTHR23322:SF71">
    <property type="entry name" value="UBIQUITIN-ASSOCIATED (UBA) PROTEIN-RELATED"/>
    <property type="match status" value="1"/>
</dbReference>
<organism evidence="2">
    <name type="scientific">Rhizophora mucronata</name>
    <name type="common">Asiatic mangrove</name>
    <dbReference type="NCBI Taxonomy" id="61149"/>
    <lineage>
        <taxon>Eukaryota</taxon>
        <taxon>Viridiplantae</taxon>
        <taxon>Streptophyta</taxon>
        <taxon>Embryophyta</taxon>
        <taxon>Tracheophyta</taxon>
        <taxon>Spermatophyta</taxon>
        <taxon>Magnoliopsida</taxon>
        <taxon>eudicotyledons</taxon>
        <taxon>Gunneridae</taxon>
        <taxon>Pentapetalae</taxon>
        <taxon>rosids</taxon>
        <taxon>fabids</taxon>
        <taxon>Malpighiales</taxon>
        <taxon>Rhizophoraceae</taxon>
        <taxon>Rhizophora</taxon>
    </lineage>
</organism>
<dbReference type="Pfam" id="PF21021">
    <property type="entry name" value="FAF1"/>
    <property type="match status" value="1"/>
</dbReference>
<dbReference type="GO" id="GO:0036503">
    <property type="term" value="P:ERAD pathway"/>
    <property type="evidence" value="ECO:0007669"/>
    <property type="project" value="TreeGrafter"/>
</dbReference>
<dbReference type="CDD" id="cd02958">
    <property type="entry name" value="UAS"/>
    <property type="match status" value="1"/>
</dbReference>
<dbReference type="InterPro" id="IPR006577">
    <property type="entry name" value="UAS"/>
</dbReference>
<sequence length="325" mass="36314">MSLTRGSARPTREASCNGVVHRMVSLPRSIIGGLSRVMGQGRVHIGFGGRRNQTIPSSFQLQPPQDPLIAPEKWAFLATFEQKYGSIHPFFYVCSSIEALKIAENEKKFMFMYLHSPDHPFTPSFCRETLSSELVVQFLDANFVCWGTLADGAEGLQMVATLQPATFPCCAVVAPADGNSIAVLQQMEGPITPAELVETLQRTMEEQGLAFGNIREKDYEKMREKAKKEQKIKADRQLREEQDAAYLAALTIDMEKEKLKSVPPEQRIQKPVDASQGNLRHSAIPNQQVKAREASTIRGTYYKEKVSLSKEPQITQVLFCNHAVL</sequence>
<dbReference type="InterPro" id="IPR049483">
    <property type="entry name" value="FAF1_2-like_UAS"/>
</dbReference>
<dbReference type="GO" id="GO:0043130">
    <property type="term" value="F:ubiquitin binding"/>
    <property type="evidence" value="ECO:0007669"/>
    <property type="project" value="TreeGrafter"/>
</dbReference>
<proteinExistence type="predicted"/>
<dbReference type="GO" id="GO:0005783">
    <property type="term" value="C:endoplasmic reticulum"/>
    <property type="evidence" value="ECO:0007669"/>
    <property type="project" value="TreeGrafter"/>
</dbReference>
<dbReference type="Gene3D" id="3.40.30.10">
    <property type="entry name" value="Glutaredoxin"/>
    <property type="match status" value="1"/>
</dbReference>
<dbReference type="SUPFAM" id="SSF52833">
    <property type="entry name" value="Thioredoxin-like"/>
    <property type="match status" value="1"/>
</dbReference>
<dbReference type="InterPro" id="IPR036249">
    <property type="entry name" value="Thioredoxin-like_sf"/>
</dbReference>
<reference evidence="2" key="1">
    <citation type="submission" date="2018-02" db="EMBL/GenBank/DDBJ databases">
        <title>Rhizophora mucronata_Transcriptome.</title>
        <authorList>
            <person name="Meera S.P."/>
            <person name="Sreeshan A."/>
            <person name="Augustine A."/>
        </authorList>
    </citation>
    <scope>NUCLEOTIDE SEQUENCE</scope>
    <source>
        <tissue evidence="2">Leaf</tissue>
    </source>
</reference>
<dbReference type="SMART" id="SM00594">
    <property type="entry name" value="UAS"/>
    <property type="match status" value="1"/>
</dbReference>
<dbReference type="InterPro" id="IPR050730">
    <property type="entry name" value="UBX_domain-protein"/>
</dbReference>
<evidence type="ECO:0000259" key="1">
    <source>
        <dbReference type="SMART" id="SM00594"/>
    </source>
</evidence>
<evidence type="ECO:0000313" key="2">
    <source>
        <dbReference type="EMBL" id="MBX68829.1"/>
    </source>
</evidence>
<dbReference type="PANTHER" id="PTHR23322">
    <property type="entry name" value="FAS-ASSOCIATED PROTEIN"/>
    <property type="match status" value="1"/>
</dbReference>
<protein>
    <recommendedName>
        <fullName evidence="1">UAS domain-containing protein</fullName>
    </recommendedName>
</protein>
<dbReference type="AlphaFoldDB" id="A0A2P2QP94"/>
<name>A0A2P2QP94_RHIMU</name>
<feature type="domain" description="UAS" evidence="1">
    <location>
        <begin position="75"/>
        <end position="201"/>
    </location>
</feature>
<accession>A0A2P2QP94</accession>
<dbReference type="EMBL" id="GGEC01088345">
    <property type="protein sequence ID" value="MBX68829.1"/>
    <property type="molecule type" value="Transcribed_RNA"/>
</dbReference>